<proteinExistence type="predicted"/>
<dbReference type="InterPro" id="IPR001387">
    <property type="entry name" value="Cro/C1-type_HTH"/>
</dbReference>
<dbReference type="PROSITE" id="PS50005">
    <property type="entry name" value="TPR"/>
    <property type="match status" value="1"/>
</dbReference>
<dbReference type="Gene3D" id="1.10.260.40">
    <property type="entry name" value="lambda repressor-like DNA-binding domains"/>
    <property type="match status" value="1"/>
</dbReference>
<dbReference type="RefSeq" id="WP_017149906.1">
    <property type="nucleotide sequence ID" value="NZ_AKCS01000013.1"/>
</dbReference>
<organism evidence="3 4">
    <name type="scientific">Bacillus bingmayongensis</name>
    <dbReference type="NCBI Taxonomy" id="1150157"/>
    <lineage>
        <taxon>Bacteria</taxon>
        <taxon>Bacillati</taxon>
        <taxon>Bacillota</taxon>
        <taxon>Bacilli</taxon>
        <taxon>Bacillales</taxon>
        <taxon>Bacillaceae</taxon>
        <taxon>Bacillus</taxon>
    </lineage>
</organism>
<dbReference type="SMART" id="SM00028">
    <property type="entry name" value="TPR"/>
    <property type="match status" value="6"/>
</dbReference>
<dbReference type="InterPro" id="IPR010982">
    <property type="entry name" value="Lambda_DNA-bd_dom_sf"/>
</dbReference>
<feature type="repeat" description="TPR" evidence="1">
    <location>
        <begin position="270"/>
        <end position="303"/>
    </location>
</feature>
<accession>A0ABU5JWE1</accession>
<dbReference type="SUPFAM" id="SSF47413">
    <property type="entry name" value="lambda repressor-like DNA-binding domains"/>
    <property type="match status" value="1"/>
</dbReference>
<dbReference type="EMBL" id="JAXOVW010000021">
    <property type="protein sequence ID" value="MDZ5607771.1"/>
    <property type="molecule type" value="Genomic_DNA"/>
</dbReference>
<dbReference type="InterPro" id="IPR019734">
    <property type="entry name" value="TPR_rpt"/>
</dbReference>
<dbReference type="Gene3D" id="1.25.40.10">
    <property type="entry name" value="Tetratricopeptide repeat domain"/>
    <property type="match status" value="1"/>
</dbReference>
<dbReference type="SMART" id="SM00530">
    <property type="entry name" value="HTH_XRE"/>
    <property type="match status" value="1"/>
</dbReference>
<dbReference type="Gene3D" id="1.25.40.1000">
    <property type="match status" value="1"/>
</dbReference>
<keyword evidence="1" id="KW-0802">TPR repeat</keyword>
<dbReference type="CDD" id="cd00093">
    <property type="entry name" value="HTH_XRE"/>
    <property type="match status" value="1"/>
</dbReference>
<comment type="caution">
    <text evidence="3">The sequence shown here is derived from an EMBL/GenBank/DDBJ whole genome shotgun (WGS) entry which is preliminary data.</text>
</comment>
<dbReference type="SUPFAM" id="SSF48452">
    <property type="entry name" value="TPR-like"/>
    <property type="match status" value="1"/>
</dbReference>
<dbReference type="Proteomes" id="UP001291930">
    <property type="component" value="Unassembled WGS sequence"/>
</dbReference>
<dbReference type="InterPro" id="IPR011990">
    <property type="entry name" value="TPR-like_helical_dom_sf"/>
</dbReference>
<name>A0ABU5JWE1_9BACI</name>
<dbReference type="Pfam" id="PF01381">
    <property type="entry name" value="HTH_3"/>
    <property type="match status" value="1"/>
</dbReference>
<dbReference type="Pfam" id="PF13424">
    <property type="entry name" value="TPR_12"/>
    <property type="match status" value="1"/>
</dbReference>
<protein>
    <submittedName>
        <fullName evidence="3">Helix-turn-helix transcriptional regulator</fullName>
    </submittedName>
</protein>
<sequence length="425" mass="50776">MQQTLEKIGKQVFYKRLQQKMTQEELCQGICSVSYLSKIENGKIEASEEILQLLCARLEIAVSDLRDVEAEVKEKLDEWLNALVHLDKQQVERIYNELQAEMKHVLDFEIINYYKLLYTRYLIMKRDFPALKEELDKLKKMYKKYSPFQKLLYMYSKALSYCLQYKFKDGLDYLLKTEAMAKELSYYETGIHYNIALAYSHLEIPHLALHFANVALEGFRNEYKFRYVINCQIIIALSYSEKGQYEEALKMYKSILRESDSFAEKDSILAIALSNIGNIYYKKNQYAEAKEYYSKSLQYQKQENLNYIDTLYEMALQCINLGQLDEAKEWIDKGIVAARQEERFNTKLYLLLMLRYRYFEETKAYKVFLETEAIPFFKIAGNKKELKKAYMELAEYFEELSDLKESNRYYKLVIEVLEDYKEEYE</sequence>
<gene>
    <name evidence="3" type="ORF">U2I54_11850</name>
</gene>
<reference evidence="4" key="1">
    <citation type="submission" date="2023-11" db="EMBL/GenBank/DDBJ databases">
        <title>Genome Sequence of Bacillus pseudomycoides stain BUPM19.</title>
        <authorList>
            <person name="Farhat A."/>
        </authorList>
    </citation>
    <scope>NUCLEOTIDE SEQUENCE [LARGE SCALE GENOMIC DNA]</scope>
    <source>
        <strain evidence="4">BUPM19</strain>
    </source>
</reference>
<evidence type="ECO:0000256" key="1">
    <source>
        <dbReference type="PROSITE-ProRule" id="PRU00339"/>
    </source>
</evidence>
<dbReference type="PROSITE" id="PS50943">
    <property type="entry name" value="HTH_CROC1"/>
    <property type="match status" value="1"/>
</dbReference>
<evidence type="ECO:0000313" key="4">
    <source>
        <dbReference type="Proteomes" id="UP001291930"/>
    </source>
</evidence>
<feature type="domain" description="HTH cro/C1-type" evidence="2">
    <location>
        <begin position="16"/>
        <end position="65"/>
    </location>
</feature>
<evidence type="ECO:0000313" key="3">
    <source>
        <dbReference type="EMBL" id="MDZ5607771.1"/>
    </source>
</evidence>
<evidence type="ECO:0000259" key="2">
    <source>
        <dbReference type="PROSITE" id="PS50943"/>
    </source>
</evidence>
<keyword evidence="4" id="KW-1185">Reference proteome</keyword>